<accession>A0AAN6TAH0</accession>
<dbReference type="EMBL" id="MU853353">
    <property type="protein sequence ID" value="KAK4109857.1"/>
    <property type="molecule type" value="Genomic_DNA"/>
</dbReference>
<dbReference type="Gene3D" id="3.40.630.30">
    <property type="match status" value="1"/>
</dbReference>
<feature type="domain" description="N-acetyltransferase" evidence="1">
    <location>
        <begin position="88"/>
        <end position="223"/>
    </location>
</feature>
<dbReference type="GeneID" id="89933307"/>
<dbReference type="PANTHER" id="PTHR42791">
    <property type="entry name" value="GNAT FAMILY ACETYLTRANSFERASE"/>
    <property type="match status" value="1"/>
</dbReference>
<dbReference type="InterPro" id="IPR052523">
    <property type="entry name" value="Trichothecene_AcTrans"/>
</dbReference>
<reference evidence="2" key="2">
    <citation type="submission" date="2023-05" db="EMBL/GenBank/DDBJ databases">
        <authorList>
            <consortium name="Lawrence Berkeley National Laboratory"/>
            <person name="Steindorff A."/>
            <person name="Hensen N."/>
            <person name="Bonometti L."/>
            <person name="Westerberg I."/>
            <person name="Brannstrom I.O."/>
            <person name="Guillou S."/>
            <person name="Cros-Aarteil S."/>
            <person name="Calhoun S."/>
            <person name="Haridas S."/>
            <person name="Kuo A."/>
            <person name="Mondo S."/>
            <person name="Pangilinan J."/>
            <person name="Riley R."/>
            <person name="Labutti K."/>
            <person name="Andreopoulos B."/>
            <person name="Lipzen A."/>
            <person name="Chen C."/>
            <person name="Yanf M."/>
            <person name="Daum C."/>
            <person name="Ng V."/>
            <person name="Clum A."/>
            <person name="Ohm R."/>
            <person name="Martin F."/>
            <person name="Silar P."/>
            <person name="Natvig D."/>
            <person name="Lalanne C."/>
            <person name="Gautier V."/>
            <person name="Ament-Velasquez S.L."/>
            <person name="Kruys A."/>
            <person name="Hutchinson M.I."/>
            <person name="Powell A.J."/>
            <person name="Barry K."/>
            <person name="Miller A.N."/>
            <person name="Grigoriev I.V."/>
            <person name="Debuchy R."/>
            <person name="Gladieux P."/>
            <person name="Thoren M.H."/>
            <person name="Johannesson H."/>
        </authorList>
    </citation>
    <scope>NUCLEOTIDE SEQUENCE</scope>
    <source>
        <strain evidence="2">CBS 508.74</strain>
    </source>
</reference>
<dbReference type="Pfam" id="PF13508">
    <property type="entry name" value="Acetyltransf_7"/>
    <property type="match status" value="1"/>
</dbReference>
<sequence length="254" mass="28157">MASSSVSRSSTASSSTVTVVSLKKPSLVPPKWKETYLVDSGDMHGNGDNNTTSAEDKWKLHVDILTYTVAAHCMSGLVTAVGPECDSVALWIPPGKSLDGWWTLLRSGMWRLYFQLSPEGKKRYFQEILPLLHDTKAAVLGERDNDSWYLVYLGTKPNSQGRGYAARLLQHMLERADAEGRPVYLESSSQANNAYYAKFGFEVKRDVFLERGPAPVRLSIMVREPRVPGRKLVYAVPTSSQMVKKLAGGKNMIA</sequence>
<evidence type="ECO:0000313" key="3">
    <source>
        <dbReference type="Proteomes" id="UP001302812"/>
    </source>
</evidence>
<dbReference type="InterPro" id="IPR000182">
    <property type="entry name" value="GNAT_dom"/>
</dbReference>
<protein>
    <recommendedName>
        <fullName evidence="1">N-acetyltransferase domain-containing protein</fullName>
    </recommendedName>
</protein>
<dbReference type="CDD" id="cd04301">
    <property type="entry name" value="NAT_SF"/>
    <property type="match status" value="1"/>
</dbReference>
<dbReference type="Proteomes" id="UP001302812">
    <property type="component" value="Unassembled WGS sequence"/>
</dbReference>
<gene>
    <name evidence="2" type="ORF">N656DRAFT_305008</name>
</gene>
<keyword evidence="3" id="KW-1185">Reference proteome</keyword>
<reference evidence="2" key="1">
    <citation type="journal article" date="2023" name="Mol. Phylogenet. Evol.">
        <title>Genome-scale phylogeny and comparative genomics of the fungal order Sordariales.</title>
        <authorList>
            <person name="Hensen N."/>
            <person name="Bonometti L."/>
            <person name="Westerberg I."/>
            <person name="Brannstrom I.O."/>
            <person name="Guillou S."/>
            <person name="Cros-Aarteil S."/>
            <person name="Calhoun S."/>
            <person name="Haridas S."/>
            <person name="Kuo A."/>
            <person name="Mondo S."/>
            <person name="Pangilinan J."/>
            <person name="Riley R."/>
            <person name="LaButti K."/>
            <person name="Andreopoulos B."/>
            <person name="Lipzen A."/>
            <person name="Chen C."/>
            <person name="Yan M."/>
            <person name="Daum C."/>
            <person name="Ng V."/>
            <person name="Clum A."/>
            <person name="Steindorff A."/>
            <person name="Ohm R.A."/>
            <person name="Martin F."/>
            <person name="Silar P."/>
            <person name="Natvig D.O."/>
            <person name="Lalanne C."/>
            <person name="Gautier V."/>
            <person name="Ament-Velasquez S.L."/>
            <person name="Kruys A."/>
            <person name="Hutchinson M.I."/>
            <person name="Powell A.J."/>
            <person name="Barry K."/>
            <person name="Miller A.N."/>
            <person name="Grigoriev I.V."/>
            <person name="Debuchy R."/>
            <person name="Gladieux P."/>
            <person name="Hiltunen Thoren M."/>
            <person name="Johannesson H."/>
        </authorList>
    </citation>
    <scope>NUCLEOTIDE SEQUENCE</scope>
    <source>
        <strain evidence="2">CBS 508.74</strain>
    </source>
</reference>
<dbReference type="InterPro" id="IPR016181">
    <property type="entry name" value="Acyl_CoA_acyltransferase"/>
</dbReference>
<dbReference type="RefSeq" id="XP_064667427.1">
    <property type="nucleotide sequence ID" value="XM_064809184.1"/>
</dbReference>
<dbReference type="AlphaFoldDB" id="A0AAN6TAH0"/>
<dbReference type="GO" id="GO:0016747">
    <property type="term" value="F:acyltransferase activity, transferring groups other than amino-acyl groups"/>
    <property type="evidence" value="ECO:0007669"/>
    <property type="project" value="InterPro"/>
</dbReference>
<comment type="caution">
    <text evidence="2">The sequence shown here is derived from an EMBL/GenBank/DDBJ whole genome shotgun (WGS) entry which is preliminary data.</text>
</comment>
<proteinExistence type="predicted"/>
<dbReference type="PROSITE" id="PS51186">
    <property type="entry name" value="GNAT"/>
    <property type="match status" value="1"/>
</dbReference>
<organism evidence="2 3">
    <name type="scientific">Canariomyces notabilis</name>
    <dbReference type="NCBI Taxonomy" id="2074819"/>
    <lineage>
        <taxon>Eukaryota</taxon>
        <taxon>Fungi</taxon>
        <taxon>Dikarya</taxon>
        <taxon>Ascomycota</taxon>
        <taxon>Pezizomycotina</taxon>
        <taxon>Sordariomycetes</taxon>
        <taxon>Sordariomycetidae</taxon>
        <taxon>Sordariales</taxon>
        <taxon>Chaetomiaceae</taxon>
        <taxon>Canariomyces</taxon>
    </lineage>
</organism>
<evidence type="ECO:0000259" key="1">
    <source>
        <dbReference type="PROSITE" id="PS51186"/>
    </source>
</evidence>
<dbReference type="PANTHER" id="PTHR42791:SF1">
    <property type="entry name" value="N-ACETYLTRANSFERASE DOMAIN-CONTAINING PROTEIN"/>
    <property type="match status" value="1"/>
</dbReference>
<dbReference type="SUPFAM" id="SSF55729">
    <property type="entry name" value="Acyl-CoA N-acyltransferases (Nat)"/>
    <property type="match status" value="1"/>
</dbReference>
<evidence type="ECO:0000313" key="2">
    <source>
        <dbReference type="EMBL" id="KAK4109857.1"/>
    </source>
</evidence>
<name>A0AAN6TAH0_9PEZI</name>